<comment type="similarity">
    <text evidence="1 5">Belongs to the peptidase S8 family.</text>
</comment>
<dbReference type="SUPFAM" id="SSF52743">
    <property type="entry name" value="Subtilisin-like"/>
    <property type="match status" value="1"/>
</dbReference>
<dbReference type="InterPro" id="IPR015500">
    <property type="entry name" value="Peptidase_S8_subtilisin-rel"/>
</dbReference>
<feature type="active site" description="Charge relay system" evidence="5">
    <location>
        <position position="93"/>
    </location>
</feature>
<feature type="active site" description="Charge relay system" evidence="5">
    <location>
        <position position="293"/>
    </location>
</feature>
<organism evidence="6 7">
    <name type="scientific">Bacteriovorax stolpii</name>
    <name type="common">Bdellovibrio stolpii</name>
    <dbReference type="NCBI Taxonomy" id="960"/>
    <lineage>
        <taxon>Bacteria</taxon>
        <taxon>Pseudomonadati</taxon>
        <taxon>Bdellovibrionota</taxon>
        <taxon>Bacteriovoracia</taxon>
        <taxon>Bacteriovoracales</taxon>
        <taxon>Bacteriovoracaceae</taxon>
        <taxon>Bacteriovorax</taxon>
    </lineage>
</organism>
<dbReference type="EMBL" id="CP025704">
    <property type="protein sequence ID" value="AUN97101.1"/>
    <property type="molecule type" value="Genomic_DNA"/>
</dbReference>
<keyword evidence="2 5" id="KW-0645">Protease</keyword>
<dbReference type="Proteomes" id="UP000235584">
    <property type="component" value="Chromosome"/>
</dbReference>
<evidence type="ECO:0000256" key="3">
    <source>
        <dbReference type="ARBA" id="ARBA00022801"/>
    </source>
</evidence>
<dbReference type="Gene3D" id="3.40.50.200">
    <property type="entry name" value="Peptidase S8/S53 domain"/>
    <property type="match status" value="1"/>
</dbReference>
<dbReference type="InterPro" id="IPR036852">
    <property type="entry name" value="Peptidase_S8/S53_dom_sf"/>
</dbReference>
<proteinExistence type="inferred from homology"/>
<dbReference type="KEGG" id="bsto:C0V70_03050"/>
<dbReference type="OrthoDB" id="5288185at2"/>
<keyword evidence="3 5" id="KW-0378">Hydrolase</keyword>
<dbReference type="PROSITE" id="PS00136">
    <property type="entry name" value="SUBTILASE_ASP"/>
    <property type="match status" value="1"/>
</dbReference>
<dbReference type="InterPro" id="IPR023827">
    <property type="entry name" value="Peptidase_S8_Asp-AS"/>
</dbReference>
<dbReference type="PRINTS" id="PR00723">
    <property type="entry name" value="SUBTILISIN"/>
</dbReference>
<dbReference type="RefSeq" id="WP_102242396.1">
    <property type="nucleotide sequence ID" value="NZ_CP025704.1"/>
</dbReference>
<evidence type="ECO:0000256" key="2">
    <source>
        <dbReference type="ARBA" id="ARBA00022670"/>
    </source>
</evidence>
<evidence type="ECO:0000313" key="7">
    <source>
        <dbReference type="Proteomes" id="UP000235584"/>
    </source>
</evidence>
<dbReference type="GO" id="GO:0004252">
    <property type="term" value="F:serine-type endopeptidase activity"/>
    <property type="evidence" value="ECO:0007669"/>
    <property type="project" value="UniProtKB-UniRule"/>
</dbReference>
<keyword evidence="4 5" id="KW-0720">Serine protease</keyword>
<gene>
    <name evidence="6" type="ORF">C0V70_03050</name>
</gene>
<dbReference type="InterPro" id="IPR051048">
    <property type="entry name" value="Peptidase_S8/S53_subtilisin"/>
</dbReference>
<dbReference type="PROSITE" id="PS51892">
    <property type="entry name" value="SUBTILASE"/>
    <property type="match status" value="1"/>
</dbReference>
<dbReference type="AlphaFoldDB" id="A0A2K9NNK0"/>
<evidence type="ECO:0000256" key="5">
    <source>
        <dbReference type="PROSITE-ProRule" id="PRU01240"/>
    </source>
</evidence>
<dbReference type="GO" id="GO:0006508">
    <property type="term" value="P:proteolysis"/>
    <property type="evidence" value="ECO:0007669"/>
    <property type="project" value="UniProtKB-KW"/>
</dbReference>
<sequence>MKNQMKKMITRLVVLNVVATISFGAWSQTANIQGNLPRVQSQKMEEKSYFDPRDLTSSYVSWGVNPENPSSINLLEAWKKFKKKKEIVVAVVDTGIDPIHPFLEKNIFVENGKVDENNFGVDFSKDKKLKGAPLDQHGHGTHVSGIIKSIYPDVKILALKYYNPNASGLDNLNSTVEALKYAVDNNVDVINYSGGGPEAAVEELRILKEAERKGILVVAAAGNEESNIDDRKKAYFPASYGLKNIITVTAHDEDLRILSSSNYGRSSVDIFAPGYRIKSSLQNGRAGYLTGTSQATAFVTGVAALIKSQFPNLPTEKIKEIIKASAKKEVTMEGKCATGGRLDASAAITLAAQYEDTPNRQLANDSKSQAKKEEGKIIYRLAN</sequence>
<dbReference type="InterPro" id="IPR000209">
    <property type="entry name" value="Peptidase_S8/S53_dom"/>
</dbReference>
<name>A0A2K9NNK0_BACTC</name>
<evidence type="ECO:0000313" key="6">
    <source>
        <dbReference type="EMBL" id="AUN97101.1"/>
    </source>
</evidence>
<keyword evidence="7" id="KW-1185">Reference proteome</keyword>
<reference evidence="6 7" key="1">
    <citation type="submission" date="2018-01" db="EMBL/GenBank/DDBJ databases">
        <title>Complete genome sequence of Bacteriovorax stolpii DSM12778.</title>
        <authorList>
            <person name="Tang B."/>
            <person name="Chang J."/>
        </authorList>
    </citation>
    <scope>NUCLEOTIDE SEQUENCE [LARGE SCALE GENOMIC DNA]</scope>
    <source>
        <strain evidence="6 7">DSM 12778</strain>
    </source>
</reference>
<evidence type="ECO:0000256" key="4">
    <source>
        <dbReference type="ARBA" id="ARBA00022825"/>
    </source>
</evidence>
<feature type="active site" description="Charge relay system" evidence="5">
    <location>
        <position position="139"/>
    </location>
</feature>
<dbReference type="PANTHER" id="PTHR43399">
    <property type="entry name" value="SUBTILISIN-RELATED"/>
    <property type="match status" value="1"/>
</dbReference>
<dbReference type="Pfam" id="PF00082">
    <property type="entry name" value="Peptidase_S8"/>
    <property type="match status" value="1"/>
</dbReference>
<dbReference type="PANTHER" id="PTHR43399:SF4">
    <property type="entry name" value="CELL WALL-ASSOCIATED PROTEASE"/>
    <property type="match status" value="1"/>
</dbReference>
<protein>
    <submittedName>
        <fullName evidence="6">Uncharacterized protein</fullName>
    </submittedName>
</protein>
<accession>A0A2K9NNK0</accession>
<evidence type="ECO:0000256" key="1">
    <source>
        <dbReference type="ARBA" id="ARBA00011073"/>
    </source>
</evidence>